<accession>A0A0G4EVU4</accession>
<dbReference type="Proteomes" id="UP000041254">
    <property type="component" value="Unassembled WGS sequence"/>
</dbReference>
<dbReference type="GO" id="GO:0006396">
    <property type="term" value="P:RNA processing"/>
    <property type="evidence" value="ECO:0007669"/>
    <property type="project" value="InterPro"/>
</dbReference>
<dbReference type="GO" id="GO:0003723">
    <property type="term" value="F:RNA binding"/>
    <property type="evidence" value="ECO:0007669"/>
    <property type="project" value="InterPro"/>
</dbReference>
<dbReference type="GO" id="GO:0009451">
    <property type="term" value="P:RNA modification"/>
    <property type="evidence" value="ECO:0007669"/>
    <property type="project" value="UniProtKB-ARBA"/>
</dbReference>
<feature type="active site" evidence="5">
    <location>
        <position position="554"/>
    </location>
</feature>
<feature type="domain" description="RRM" evidence="7">
    <location>
        <begin position="52"/>
        <end position="109"/>
    </location>
</feature>
<dbReference type="InterPro" id="IPR035979">
    <property type="entry name" value="RBD_domain_sf"/>
</dbReference>
<dbReference type="VEuPathDB" id="CryptoDB:Vbra_13525"/>
<dbReference type="Gene3D" id="2.40.50.1070">
    <property type="match status" value="1"/>
</dbReference>
<gene>
    <name evidence="8" type="ORF">Vbra_13525</name>
</gene>
<dbReference type="SUPFAM" id="SSF54928">
    <property type="entry name" value="RNA-binding domain, RBD"/>
    <property type="match status" value="1"/>
</dbReference>
<feature type="compositionally biased region" description="Acidic residues" evidence="6">
    <location>
        <begin position="1"/>
        <end position="33"/>
    </location>
</feature>
<feature type="compositionally biased region" description="Basic and acidic residues" evidence="6">
    <location>
        <begin position="127"/>
        <end position="149"/>
    </location>
</feature>
<evidence type="ECO:0000259" key="7">
    <source>
        <dbReference type="Pfam" id="PF00076"/>
    </source>
</evidence>
<keyword evidence="3 4" id="KW-0949">S-adenosyl-L-methionine</keyword>
<dbReference type="SUPFAM" id="SSF53335">
    <property type="entry name" value="S-adenosyl-L-methionine-dependent methyltransferases"/>
    <property type="match status" value="1"/>
</dbReference>
<dbReference type="STRING" id="1169540.A0A0G4EVU4"/>
<dbReference type="GO" id="GO:0008757">
    <property type="term" value="F:S-adenosylmethionine-dependent methyltransferase activity"/>
    <property type="evidence" value="ECO:0007669"/>
    <property type="project" value="UniProtKB-ARBA"/>
</dbReference>
<dbReference type="Pfam" id="PF00076">
    <property type="entry name" value="RRM_1"/>
    <property type="match status" value="1"/>
</dbReference>
<dbReference type="PROSITE" id="PS01230">
    <property type="entry name" value="TRMA_1"/>
    <property type="match status" value="1"/>
</dbReference>
<dbReference type="OMA" id="TPLWNMP"/>
<dbReference type="InterPro" id="IPR030391">
    <property type="entry name" value="MeTrfase_TrmA_CS"/>
</dbReference>
<feature type="binding site" evidence="4">
    <location>
        <position position="418"/>
    </location>
    <ligand>
        <name>S-adenosyl-L-methionine</name>
        <dbReference type="ChEBI" id="CHEBI:59789"/>
    </ligand>
</feature>
<name>A0A0G4EVU4_VITBC</name>
<protein>
    <recommendedName>
        <fullName evidence="7">RRM domain-containing protein</fullName>
    </recommendedName>
</protein>
<dbReference type="InterPro" id="IPR045850">
    <property type="entry name" value="TRM2_met"/>
</dbReference>
<dbReference type="EMBL" id="CDMY01000321">
    <property type="protein sequence ID" value="CEM02216.1"/>
    <property type="molecule type" value="Genomic_DNA"/>
</dbReference>
<dbReference type="InterPro" id="IPR012677">
    <property type="entry name" value="Nucleotide-bd_a/b_plait_sf"/>
</dbReference>
<dbReference type="Gene3D" id="3.30.70.330">
    <property type="match status" value="1"/>
</dbReference>
<dbReference type="PANTHER" id="PTHR45904">
    <property type="entry name" value="TRNA (URACIL-5-)-METHYLTRANSFERASE"/>
    <property type="match status" value="1"/>
</dbReference>
<keyword evidence="9" id="KW-1185">Reference proteome</keyword>
<dbReference type="CDD" id="cd02440">
    <property type="entry name" value="AdoMet_MTases"/>
    <property type="match status" value="1"/>
</dbReference>
<keyword evidence="2 4" id="KW-0808">Transferase</keyword>
<dbReference type="Pfam" id="PF05958">
    <property type="entry name" value="tRNA_U5-meth_tr"/>
    <property type="match status" value="1"/>
</dbReference>
<dbReference type="InParanoid" id="A0A0G4EVU4"/>
<feature type="compositionally biased region" description="Polar residues" evidence="6">
    <location>
        <begin position="110"/>
        <end position="122"/>
    </location>
</feature>
<feature type="region of interest" description="Disordered" evidence="6">
    <location>
        <begin position="1"/>
        <end position="35"/>
    </location>
</feature>
<dbReference type="PROSITE" id="PS51687">
    <property type="entry name" value="SAM_MT_RNA_M5U"/>
    <property type="match status" value="1"/>
</dbReference>
<evidence type="ECO:0000313" key="8">
    <source>
        <dbReference type="EMBL" id="CEM02216.1"/>
    </source>
</evidence>
<dbReference type="CDD" id="cd00590">
    <property type="entry name" value="RRM_SF"/>
    <property type="match status" value="1"/>
</dbReference>
<dbReference type="InterPro" id="IPR030390">
    <property type="entry name" value="MeTrfase_TrmA_AS"/>
</dbReference>
<dbReference type="InterPro" id="IPR029063">
    <property type="entry name" value="SAM-dependent_MTases_sf"/>
</dbReference>
<sequence>MADEGDVEMESEEIGETADECDADAIDDADQPSEAEGQALRIHLSAGTDLRSLNQRRLEAWLRKLTSVEWAQMSKRPSKGYAFVEFHTQADLDQFKRDVDGQTCKSSTVHVAAATSRSQGVTASRIRRQEQERGDKRRRDDDEGERPSAAEDAEDVERPAKNLRSRFQITLPLLIDLLKKARNERNGATLNEKVSPLFKWSYPDQVTMKAQYVKTCVRQFTRGTFRHCENVGVAAPQWCVPDNAPAWIGCPLAEPIGCPPEGRRGYRNKCEFTISRTPEGDSEVGFVLTSRGNKLLDNPFPICERTQGTGVWRLLMVRMSKATQEMLVVVQVLRPADEAALSSLKSQLVASLVGQDPSRRPLLYDDIPVTSLFLQYRSAVSDATDSPTDQMERLYGKDHILMGLLGLRFRVAPLAFFQTNTVSCELLYQRAIDWLCLSDDKPTILLDVCCGTGTIGLCAAKQHPSVRVVGIESNEEAVQNAIQNAQANGISNARFVAGKAEDVIGQVIEQMGGDAVEGMDVCAVVDPPRAGLHSTVLNALKGCQRVRRLVYVSCNPESLNSNVIELCSPSTSAGKGEEGSLWVPTKACAVDMFPHTMHVEAVVAFERLADMTTKTGTTHEN</sequence>
<dbReference type="GO" id="GO:0008173">
    <property type="term" value="F:RNA methyltransferase activity"/>
    <property type="evidence" value="ECO:0007669"/>
    <property type="project" value="InterPro"/>
</dbReference>
<dbReference type="Gene3D" id="3.40.50.150">
    <property type="entry name" value="Vaccinia Virus protein VP39"/>
    <property type="match status" value="1"/>
</dbReference>
<feature type="active site" description="Nucleophile" evidence="4">
    <location>
        <position position="554"/>
    </location>
</feature>
<comment type="caution">
    <text evidence="4">Lacks conserved residue(s) required for the propagation of feature annotation.</text>
</comment>
<evidence type="ECO:0000256" key="5">
    <source>
        <dbReference type="PROSITE-ProRule" id="PRU10015"/>
    </source>
</evidence>
<dbReference type="PANTHER" id="PTHR45904:SF2">
    <property type="entry name" value="TRNA (URACIL-5-)-METHYLTRANSFERASE HOMOLOG A"/>
    <property type="match status" value="1"/>
</dbReference>
<feature type="binding site" evidence="4">
    <location>
        <position position="526"/>
    </location>
    <ligand>
        <name>S-adenosyl-L-methionine</name>
        <dbReference type="ChEBI" id="CHEBI:59789"/>
    </ligand>
</feature>
<dbReference type="OrthoDB" id="10250660at2759"/>
<dbReference type="PhylomeDB" id="A0A0G4EVU4"/>
<evidence type="ECO:0000256" key="4">
    <source>
        <dbReference type="PROSITE-ProRule" id="PRU01024"/>
    </source>
</evidence>
<proteinExistence type="inferred from homology"/>
<comment type="similarity">
    <text evidence="4">Belongs to the class I-like SAM-binding methyltransferase superfamily. RNA M5U methyltransferase family.</text>
</comment>
<evidence type="ECO:0000256" key="6">
    <source>
        <dbReference type="SAM" id="MobiDB-lite"/>
    </source>
</evidence>
<evidence type="ECO:0000256" key="1">
    <source>
        <dbReference type="ARBA" id="ARBA00022603"/>
    </source>
</evidence>
<dbReference type="PROSITE" id="PS01231">
    <property type="entry name" value="TRMA_2"/>
    <property type="match status" value="1"/>
</dbReference>
<dbReference type="GO" id="GO:0032259">
    <property type="term" value="P:methylation"/>
    <property type="evidence" value="ECO:0007669"/>
    <property type="project" value="UniProtKB-KW"/>
</dbReference>
<dbReference type="InterPro" id="IPR010280">
    <property type="entry name" value="U5_MeTrfase_fam"/>
</dbReference>
<dbReference type="AlphaFoldDB" id="A0A0G4EVU4"/>
<keyword evidence="1 4" id="KW-0489">Methyltransferase</keyword>
<evidence type="ECO:0000313" key="9">
    <source>
        <dbReference type="Proteomes" id="UP000041254"/>
    </source>
</evidence>
<feature type="binding site" evidence="4">
    <location>
        <position position="472"/>
    </location>
    <ligand>
        <name>S-adenosyl-L-methionine</name>
        <dbReference type="ChEBI" id="CHEBI:59789"/>
    </ligand>
</feature>
<evidence type="ECO:0000256" key="2">
    <source>
        <dbReference type="ARBA" id="ARBA00022679"/>
    </source>
</evidence>
<feature type="region of interest" description="Disordered" evidence="6">
    <location>
        <begin position="110"/>
        <end position="159"/>
    </location>
</feature>
<reference evidence="8 9" key="1">
    <citation type="submission" date="2014-11" db="EMBL/GenBank/DDBJ databases">
        <authorList>
            <person name="Zhu J."/>
            <person name="Qi W."/>
            <person name="Song R."/>
        </authorList>
    </citation>
    <scope>NUCLEOTIDE SEQUENCE [LARGE SCALE GENOMIC DNA]</scope>
</reference>
<organism evidence="8 9">
    <name type="scientific">Vitrella brassicaformis (strain CCMP3155)</name>
    <dbReference type="NCBI Taxonomy" id="1169540"/>
    <lineage>
        <taxon>Eukaryota</taxon>
        <taxon>Sar</taxon>
        <taxon>Alveolata</taxon>
        <taxon>Colpodellida</taxon>
        <taxon>Vitrellaceae</taxon>
        <taxon>Vitrella</taxon>
    </lineage>
</organism>
<evidence type="ECO:0000256" key="3">
    <source>
        <dbReference type="ARBA" id="ARBA00022691"/>
    </source>
</evidence>
<dbReference type="InterPro" id="IPR000504">
    <property type="entry name" value="RRM_dom"/>
</dbReference>